<feature type="domain" description="Clr5" evidence="2">
    <location>
        <begin position="16"/>
        <end position="68"/>
    </location>
</feature>
<feature type="compositionally biased region" description="Polar residues" evidence="1">
    <location>
        <begin position="119"/>
        <end position="131"/>
    </location>
</feature>
<proteinExistence type="predicted"/>
<gene>
    <name evidence="3" type="ORF">LTR05_006636</name>
</gene>
<dbReference type="EMBL" id="JAVRRJ010000007">
    <property type="protein sequence ID" value="KAK5082756.1"/>
    <property type="molecule type" value="Genomic_DNA"/>
</dbReference>
<dbReference type="InterPro" id="IPR025676">
    <property type="entry name" value="Clr5_dom"/>
</dbReference>
<comment type="caution">
    <text evidence="3">The sequence shown here is derived from an EMBL/GenBank/DDBJ whole genome shotgun (WGS) entry which is preliminary data.</text>
</comment>
<evidence type="ECO:0000313" key="4">
    <source>
        <dbReference type="Proteomes" id="UP001309876"/>
    </source>
</evidence>
<keyword evidence="4" id="KW-1185">Reference proteome</keyword>
<reference evidence="3 4" key="1">
    <citation type="submission" date="2023-08" db="EMBL/GenBank/DDBJ databases">
        <title>Black Yeasts Isolated from many extreme environments.</title>
        <authorList>
            <person name="Coleine C."/>
            <person name="Stajich J.E."/>
            <person name="Selbmann L."/>
        </authorList>
    </citation>
    <scope>NUCLEOTIDE SEQUENCE [LARGE SCALE GENOMIC DNA]</scope>
    <source>
        <strain evidence="3 4">CCFEE 5910</strain>
    </source>
</reference>
<dbReference type="PANTHER" id="PTHR38788">
    <property type="entry name" value="CLR5 DOMAIN-CONTAINING PROTEIN"/>
    <property type="match status" value="1"/>
</dbReference>
<evidence type="ECO:0000256" key="1">
    <source>
        <dbReference type="SAM" id="MobiDB-lite"/>
    </source>
</evidence>
<sequence length="582" mass="67867">MSDERSRVTRSQGPTQNEWEELRPIIERHYKHENKTENQVRRILLEEHGVPITTKMFKQHVRKWRLDKKFKRREMIFSLRKIQQRKTAGKATRITIRGELLTEMRLNYYFKRRPMTTAEQLETEANASTPSDLDYATPRDDTSTDDAATVIDSPAASPFTPQSPVSLDISSIIKSPSDQDLGATITDVVLYRAPSRNSPFDHSNPQRWSLHYTLSPQETFLRQLYEHVRLTTGGEIVKSHRRTKFDTSSILRASGWFDPFLNNAVEAERMGERDVANAIMKRCADVVAAEVEGYFPDMCVLEMVEIVHYLQLRRCQQLQLHFMYALYDNVTNRLGQFHPLVELLCSATKGYTCSISSTLIPTMLDFLDAHTKSDVSLNTLLPLFAFQELRSIDTMPRDLLMHAQQSSHQRCEHCTEAMDRSPFVSQAFRSWAHRQFISLLNDVWVEPDAQQSAFHAIRRSRVWRYIWKFPDMATRRQELQKMTFKQRFWAVAKICFELVTRSIERIFLNCHDELSAYDYVSSLVRQSRIGLEEDEIMPLWTDKGESSLFDMELHTPEQCEHATCGRVKRSLQYWVGEQLCCV</sequence>
<dbReference type="Pfam" id="PF14420">
    <property type="entry name" value="Clr5"/>
    <property type="match status" value="1"/>
</dbReference>
<protein>
    <recommendedName>
        <fullName evidence="2">Clr5 domain-containing protein</fullName>
    </recommendedName>
</protein>
<accession>A0AAN7SVJ9</accession>
<dbReference type="PANTHER" id="PTHR38788:SF3">
    <property type="entry name" value="CLR5 DOMAIN-CONTAINING PROTEIN"/>
    <property type="match status" value="1"/>
</dbReference>
<feature type="region of interest" description="Disordered" evidence="1">
    <location>
        <begin position="119"/>
        <end position="146"/>
    </location>
</feature>
<dbReference type="AlphaFoldDB" id="A0AAN7SVJ9"/>
<name>A0AAN7SVJ9_9EURO</name>
<evidence type="ECO:0000313" key="3">
    <source>
        <dbReference type="EMBL" id="KAK5082756.1"/>
    </source>
</evidence>
<evidence type="ECO:0000259" key="2">
    <source>
        <dbReference type="Pfam" id="PF14420"/>
    </source>
</evidence>
<dbReference type="Proteomes" id="UP001309876">
    <property type="component" value="Unassembled WGS sequence"/>
</dbReference>
<organism evidence="3 4">
    <name type="scientific">Lithohypha guttulata</name>
    <dbReference type="NCBI Taxonomy" id="1690604"/>
    <lineage>
        <taxon>Eukaryota</taxon>
        <taxon>Fungi</taxon>
        <taxon>Dikarya</taxon>
        <taxon>Ascomycota</taxon>
        <taxon>Pezizomycotina</taxon>
        <taxon>Eurotiomycetes</taxon>
        <taxon>Chaetothyriomycetidae</taxon>
        <taxon>Chaetothyriales</taxon>
        <taxon>Trichomeriaceae</taxon>
        <taxon>Lithohypha</taxon>
    </lineage>
</organism>